<feature type="transmembrane region" description="Helical" evidence="1">
    <location>
        <begin position="43"/>
        <end position="61"/>
    </location>
</feature>
<accession>A0A430AJJ4</accession>
<dbReference type="Proteomes" id="UP000288669">
    <property type="component" value="Unassembled WGS sequence"/>
</dbReference>
<dbReference type="EMBL" id="NGJZ01000001">
    <property type="protein sequence ID" value="RSU08164.1"/>
    <property type="molecule type" value="Genomic_DNA"/>
</dbReference>
<evidence type="ECO:0008006" key="4">
    <source>
        <dbReference type="Google" id="ProtNLM"/>
    </source>
</evidence>
<dbReference type="RefSeq" id="WP_126822499.1">
    <property type="nucleotide sequence ID" value="NZ_JBHLWU010000001.1"/>
</dbReference>
<keyword evidence="3" id="KW-1185">Reference proteome</keyword>
<reference evidence="2 3" key="1">
    <citation type="submission" date="2017-05" db="EMBL/GenBank/DDBJ databases">
        <title>Vagococcus spp. assemblies.</title>
        <authorList>
            <person name="Gulvik C.A."/>
        </authorList>
    </citation>
    <scope>NUCLEOTIDE SEQUENCE [LARGE SCALE GENOMIC DNA]</scope>
    <source>
        <strain evidence="2 3">DSM 24756</strain>
    </source>
</reference>
<organism evidence="2 3">
    <name type="scientific">Vagococcus entomophilus</name>
    <dbReference type="NCBI Taxonomy" id="1160095"/>
    <lineage>
        <taxon>Bacteria</taxon>
        <taxon>Bacillati</taxon>
        <taxon>Bacillota</taxon>
        <taxon>Bacilli</taxon>
        <taxon>Lactobacillales</taxon>
        <taxon>Enterococcaceae</taxon>
        <taxon>Vagococcus</taxon>
    </lineage>
</organism>
<dbReference type="Pfam" id="PF17255">
    <property type="entry name" value="EbsA"/>
    <property type="match status" value="1"/>
</dbReference>
<protein>
    <recommendedName>
        <fullName evidence="4">Pore-forming protein</fullName>
    </recommendedName>
</protein>
<evidence type="ECO:0000313" key="3">
    <source>
        <dbReference type="Proteomes" id="UP000288669"/>
    </source>
</evidence>
<proteinExistence type="predicted"/>
<keyword evidence="1" id="KW-0472">Membrane</keyword>
<feature type="transmembrane region" description="Helical" evidence="1">
    <location>
        <begin position="16"/>
        <end position="37"/>
    </location>
</feature>
<dbReference type="AlphaFoldDB" id="A0A430AJJ4"/>
<dbReference type="OrthoDB" id="2233065at2"/>
<evidence type="ECO:0000256" key="1">
    <source>
        <dbReference type="SAM" id="Phobius"/>
    </source>
</evidence>
<comment type="caution">
    <text evidence="2">The sequence shown here is derived from an EMBL/GenBank/DDBJ whole genome shotgun (WGS) entry which is preliminary data.</text>
</comment>
<name>A0A430AJJ4_9ENTE</name>
<dbReference type="InterPro" id="IPR020215">
    <property type="entry name" value="EbsA-like"/>
</dbReference>
<sequence>MGNKKNKSIYKYQPELYLSIIFWSLTFGILFIGIVGLFEETALNLFSVVMFVLFLFVFWLGNTRRLVVTQEQIKQHAILKRNCKVNMLSDFETLSIGRKGVTLTHKNGETFSYLMKDKTKELFVQKLKKNPLFSAKIVGFKQE</sequence>
<keyword evidence="1" id="KW-1133">Transmembrane helix</keyword>
<gene>
    <name evidence="2" type="ORF">CBF30_02665</name>
</gene>
<keyword evidence="1" id="KW-0812">Transmembrane</keyword>
<evidence type="ECO:0000313" key="2">
    <source>
        <dbReference type="EMBL" id="RSU08164.1"/>
    </source>
</evidence>